<evidence type="ECO:0000256" key="4">
    <source>
        <dbReference type="ARBA" id="ARBA00022679"/>
    </source>
</evidence>
<dbReference type="GO" id="GO:0031071">
    <property type="term" value="F:cysteine desulfurase activity"/>
    <property type="evidence" value="ECO:0007669"/>
    <property type="project" value="UniProtKB-EC"/>
</dbReference>
<comment type="similarity">
    <text evidence="2">Belongs to the class-V pyridoxal-phosphate-dependent aminotransferase family. Csd subfamily.</text>
</comment>
<evidence type="ECO:0000256" key="2">
    <source>
        <dbReference type="ARBA" id="ARBA00010447"/>
    </source>
</evidence>
<dbReference type="GO" id="GO:0006534">
    <property type="term" value="P:cysteine metabolic process"/>
    <property type="evidence" value="ECO:0007669"/>
    <property type="project" value="InterPro"/>
</dbReference>
<dbReference type="SUPFAM" id="SSF53383">
    <property type="entry name" value="PLP-dependent transferases"/>
    <property type="match status" value="1"/>
</dbReference>
<keyword evidence="5" id="KW-0663">Pyridoxal phosphate</keyword>
<dbReference type="OrthoDB" id="9804366at2"/>
<reference evidence="8 9" key="1">
    <citation type="journal article" date="2015" name="Genome Announc.">
        <title>Expanding the biotechnology potential of lactobacilli through comparative genomics of 213 strains and associated genera.</title>
        <authorList>
            <person name="Sun Z."/>
            <person name="Harris H.M."/>
            <person name="McCann A."/>
            <person name="Guo C."/>
            <person name="Argimon S."/>
            <person name="Zhang W."/>
            <person name="Yang X."/>
            <person name="Jeffery I.B."/>
            <person name="Cooney J.C."/>
            <person name="Kagawa T.F."/>
            <person name="Liu W."/>
            <person name="Song Y."/>
            <person name="Salvetti E."/>
            <person name="Wrobel A."/>
            <person name="Rasinkangas P."/>
            <person name="Parkhill J."/>
            <person name="Rea M.C."/>
            <person name="O'Sullivan O."/>
            <person name="Ritari J."/>
            <person name="Douillard F.P."/>
            <person name="Paul Ross R."/>
            <person name="Yang R."/>
            <person name="Briner A.E."/>
            <person name="Felis G.E."/>
            <person name="de Vos W.M."/>
            <person name="Barrangou R."/>
            <person name="Klaenhammer T.R."/>
            <person name="Caufield P.W."/>
            <person name="Cui Y."/>
            <person name="Zhang H."/>
            <person name="O'Toole P.W."/>
        </authorList>
    </citation>
    <scope>NUCLEOTIDE SEQUENCE [LARGE SCALE GENOMIC DNA]</scope>
    <source>
        <strain evidence="8 9">DSM 20509</strain>
    </source>
</reference>
<comment type="caution">
    <text evidence="8">The sequence shown here is derived from an EMBL/GenBank/DDBJ whole genome shotgun (WGS) entry which is preliminary data.</text>
</comment>
<proteinExistence type="inferred from homology"/>
<dbReference type="RefSeq" id="WP_056977678.1">
    <property type="nucleotide sequence ID" value="NZ_AYYP01000072.1"/>
</dbReference>
<evidence type="ECO:0000313" key="9">
    <source>
        <dbReference type="Proteomes" id="UP000051008"/>
    </source>
</evidence>
<dbReference type="PATRIC" id="fig|1423718.3.peg.1149"/>
<dbReference type="Gene3D" id="3.40.640.10">
    <property type="entry name" value="Type I PLP-dependent aspartate aminotransferase-like (Major domain)"/>
    <property type="match status" value="1"/>
</dbReference>
<feature type="domain" description="Aminotransferase class V" evidence="7">
    <location>
        <begin position="25"/>
        <end position="396"/>
    </location>
</feature>
<name>A0A0R2AGH7_9LACO</name>
<dbReference type="InterPro" id="IPR015422">
    <property type="entry name" value="PyrdxlP-dep_Trfase_small"/>
</dbReference>
<dbReference type="PANTHER" id="PTHR43586:SF8">
    <property type="entry name" value="CYSTEINE DESULFURASE 1, CHLOROPLASTIC"/>
    <property type="match status" value="1"/>
</dbReference>
<dbReference type="InterPro" id="IPR000192">
    <property type="entry name" value="Aminotrans_V_dom"/>
</dbReference>
<dbReference type="InterPro" id="IPR010970">
    <property type="entry name" value="Cys_dSase_SufS"/>
</dbReference>
<dbReference type="PANTHER" id="PTHR43586">
    <property type="entry name" value="CYSTEINE DESULFURASE"/>
    <property type="match status" value="1"/>
</dbReference>
<dbReference type="Pfam" id="PF00266">
    <property type="entry name" value="Aminotran_5"/>
    <property type="match status" value="1"/>
</dbReference>
<dbReference type="Gene3D" id="3.90.1150.10">
    <property type="entry name" value="Aspartate Aminotransferase, domain 1"/>
    <property type="match status" value="1"/>
</dbReference>
<sequence length="412" mass="44955">MDKEMNKYRADFPILAQTVNDEDLVYLDNAATSQKPQTVIDAIVNYYRNDNANVHRGVHTLAERATAQFEAVRQKVARFINAPTSEEIIYTKGTTEALNWVARSYGERFVKAGDEIVISYAEHHSNLVPWQELAKRVGATLKYLDLTADGAVDLAKAEATITAKTAIVAVNQASNVLGVANPLAQLAQLAHQNGAILVVDGAQGAPHMVTDVQKMGADFYAFSGHKLLAPTGIGILWGKGELLAQMAPLEFGGEMIDWVELTQSSYKKAPLKFEGGTQNIEGVIGLGAALDYLEQVGMDKIAAYEQELVAYVLPKLQAIPGLKLYGPKDPKKHTGVISFNLDQIHPHDVATALDMEGIAIRAGHHCAQPLMRYLDVAATARASFYFYNTKQDADRLVEALLLTKEFFGNGTI</sequence>
<dbReference type="EC" id="2.8.1.7" evidence="3"/>
<comment type="cofactor">
    <cofactor evidence="1">
        <name>pyridoxal 5'-phosphate</name>
        <dbReference type="ChEBI" id="CHEBI:597326"/>
    </cofactor>
</comment>
<gene>
    <name evidence="8" type="ORF">FC14_GL001090</name>
</gene>
<evidence type="ECO:0000256" key="6">
    <source>
        <dbReference type="ARBA" id="ARBA00050776"/>
    </source>
</evidence>
<keyword evidence="4" id="KW-0808">Transferase</keyword>
<comment type="catalytic activity">
    <reaction evidence="6">
        <text>(sulfur carrier)-H + L-cysteine = (sulfur carrier)-SH + L-alanine</text>
        <dbReference type="Rhea" id="RHEA:43892"/>
        <dbReference type="Rhea" id="RHEA-COMP:14737"/>
        <dbReference type="Rhea" id="RHEA-COMP:14739"/>
        <dbReference type="ChEBI" id="CHEBI:29917"/>
        <dbReference type="ChEBI" id="CHEBI:35235"/>
        <dbReference type="ChEBI" id="CHEBI:57972"/>
        <dbReference type="ChEBI" id="CHEBI:64428"/>
        <dbReference type="EC" id="2.8.1.7"/>
    </reaction>
</comment>
<dbReference type="NCBIfam" id="TIGR01979">
    <property type="entry name" value="sufS"/>
    <property type="match status" value="1"/>
</dbReference>
<dbReference type="CDD" id="cd06453">
    <property type="entry name" value="SufS_like"/>
    <property type="match status" value="1"/>
</dbReference>
<accession>A0A0R2AGH7</accession>
<evidence type="ECO:0000256" key="3">
    <source>
        <dbReference type="ARBA" id="ARBA00012239"/>
    </source>
</evidence>
<dbReference type="Proteomes" id="UP000051008">
    <property type="component" value="Unassembled WGS sequence"/>
</dbReference>
<dbReference type="GO" id="GO:0030170">
    <property type="term" value="F:pyridoxal phosphate binding"/>
    <property type="evidence" value="ECO:0007669"/>
    <property type="project" value="InterPro"/>
</dbReference>
<dbReference type="InterPro" id="IPR015424">
    <property type="entry name" value="PyrdxlP-dep_Trfase"/>
</dbReference>
<evidence type="ECO:0000256" key="5">
    <source>
        <dbReference type="ARBA" id="ARBA00022898"/>
    </source>
</evidence>
<dbReference type="AlphaFoldDB" id="A0A0R2AGH7"/>
<keyword evidence="9" id="KW-1185">Reference proteome</keyword>
<evidence type="ECO:0000259" key="7">
    <source>
        <dbReference type="Pfam" id="PF00266"/>
    </source>
</evidence>
<evidence type="ECO:0000256" key="1">
    <source>
        <dbReference type="ARBA" id="ARBA00001933"/>
    </source>
</evidence>
<evidence type="ECO:0000313" key="8">
    <source>
        <dbReference type="EMBL" id="KRM62854.1"/>
    </source>
</evidence>
<dbReference type="EMBL" id="AYYP01000072">
    <property type="protein sequence ID" value="KRM62854.1"/>
    <property type="molecule type" value="Genomic_DNA"/>
</dbReference>
<dbReference type="InterPro" id="IPR015421">
    <property type="entry name" value="PyrdxlP-dep_Trfase_major"/>
</dbReference>
<organism evidence="8 9">
    <name type="scientific">Ligilactobacillus agilis DSM 20509</name>
    <dbReference type="NCBI Taxonomy" id="1423718"/>
    <lineage>
        <taxon>Bacteria</taxon>
        <taxon>Bacillati</taxon>
        <taxon>Bacillota</taxon>
        <taxon>Bacilli</taxon>
        <taxon>Lactobacillales</taxon>
        <taxon>Lactobacillaceae</taxon>
        <taxon>Ligilactobacillus</taxon>
    </lineage>
</organism>
<protein>
    <recommendedName>
        <fullName evidence="3">cysteine desulfurase</fullName>
        <ecNumber evidence="3">2.8.1.7</ecNumber>
    </recommendedName>
</protein>